<feature type="coiled-coil region" evidence="20">
    <location>
        <begin position="279"/>
        <end position="306"/>
    </location>
</feature>
<dbReference type="EC" id="3.4.19.12" evidence="6"/>
<dbReference type="Pfam" id="PF07910">
    <property type="entry name" value="Peptidase_C78"/>
    <property type="match status" value="1"/>
</dbReference>
<dbReference type="InterPro" id="IPR012462">
    <property type="entry name" value="UFSP1/2_DUB_cat"/>
</dbReference>
<dbReference type="AlphaFoldDB" id="A0A1S4EH38"/>
<gene>
    <name evidence="23 24" type="primary">LOC103514016</name>
</gene>
<keyword evidence="11 19" id="KW-0863">Zinc-finger</keyword>
<dbReference type="RefSeq" id="XP_017301531.1">
    <property type="nucleotide sequence ID" value="XM_017446042.2"/>
</dbReference>
<evidence type="ECO:0000256" key="7">
    <source>
        <dbReference type="ARBA" id="ARBA00021993"/>
    </source>
</evidence>
<keyword evidence="9" id="KW-0479">Metal-binding</keyword>
<keyword evidence="12" id="KW-0378">Hydrolase</keyword>
<dbReference type="PaxDb" id="121845-A0A1S4EH38"/>
<dbReference type="KEGG" id="dci:103514016"/>
<dbReference type="GO" id="GO:0005634">
    <property type="term" value="C:nucleus"/>
    <property type="evidence" value="ECO:0007669"/>
    <property type="project" value="UniProtKB-SubCell"/>
</dbReference>
<comment type="catalytic activity">
    <reaction evidence="1">
        <text>Thiol-dependent hydrolysis of ester, thioester, amide, peptide and isopeptide bonds formed by the C-terminal Gly of ubiquitin (a 76-residue protein attached to proteins as an intracellular targeting signal).</text>
        <dbReference type="EC" id="3.4.19.12"/>
    </reaction>
</comment>
<dbReference type="GO" id="GO:0005737">
    <property type="term" value="C:cytoplasm"/>
    <property type="evidence" value="ECO:0007669"/>
    <property type="project" value="UniProtKB-SubCell"/>
</dbReference>
<organism evidence="22 24">
    <name type="scientific">Diaphorina citri</name>
    <name type="common">Asian citrus psyllid</name>
    <dbReference type="NCBI Taxonomy" id="121845"/>
    <lineage>
        <taxon>Eukaryota</taxon>
        <taxon>Metazoa</taxon>
        <taxon>Ecdysozoa</taxon>
        <taxon>Arthropoda</taxon>
        <taxon>Hexapoda</taxon>
        <taxon>Insecta</taxon>
        <taxon>Pterygota</taxon>
        <taxon>Neoptera</taxon>
        <taxon>Paraneoptera</taxon>
        <taxon>Hemiptera</taxon>
        <taxon>Sternorrhyncha</taxon>
        <taxon>Psylloidea</taxon>
        <taxon>Psyllidae</taxon>
        <taxon>Diaphorininae</taxon>
        <taxon>Diaphorina</taxon>
    </lineage>
</organism>
<evidence type="ECO:0000256" key="19">
    <source>
        <dbReference type="PROSITE-ProRule" id="PRU00042"/>
    </source>
</evidence>
<dbReference type="OMA" id="NEMNLHI"/>
<dbReference type="PROSITE" id="PS50157">
    <property type="entry name" value="ZINC_FINGER_C2H2_2"/>
    <property type="match status" value="1"/>
</dbReference>
<comment type="function">
    <text evidence="18">Deubiquitinase with endodeubiquitinase activity that specifically interacts with and cleaves 'Lys-63'-linked long polyubiquitin chains. Shows only weak activity against 'Lys-11' and 'Lys-48'-linked chains. Plays an important role in genome stability pathways, functioning to prevent spontaneous DNA damage and also promote cellular survival in response to exogenous DNA damage. Modulates the ubiquitination status of replication protein A (RPA) complex proteins in response to replication stress.</text>
</comment>
<dbReference type="GeneID" id="103514016"/>
<evidence type="ECO:0000256" key="16">
    <source>
        <dbReference type="ARBA" id="ARBA00029662"/>
    </source>
</evidence>
<comment type="subcellular location">
    <subcellularLocation>
        <location evidence="3">Cytoplasm</location>
    </subcellularLocation>
    <subcellularLocation>
        <location evidence="2">Nucleus</location>
    </subcellularLocation>
</comment>
<evidence type="ECO:0000256" key="17">
    <source>
        <dbReference type="ARBA" id="ARBA00031481"/>
    </source>
</evidence>
<dbReference type="Gene3D" id="3.90.70.130">
    <property type="match status" value="1"/>
</dbReference>
<dbReference type="FunFam" id="3.90.70.130:FF:000002">
    <property type="entry name" value="Zinc finger containing ubiquitin peptidase 1"/>
    <property type="match status" value="1"/>
</dbReference>
<keyword evidence="13" id="KW-0862">Zinc</keyword>
<keyword evidence="8" id="KW-0963">Cytoplasm</keyword>
<evidence type="ECO:0000256" key="3">
    <source>
        <dbReference type="ARBA" id="ARBA00004496"/>
    </source>
</evidence>
<dbReference type="InterPro" id="IPR050688">
    <property type="entry name" value="Zinc_finger/UBP_domain"/>
</dbReference>
<evidence type="ECO:0000256" key="10">
    <source>
        <dbReference type="ARBA" id="ARBA00022737"/>
    </source>
</evidence>
<evidence type="ECO:0000256" key="11">
    <source>
        <dbReference type="ARBA" id="ARBA00022771"/>
    </source>
</evidence>
<evidence type="ECO:0000313" key="24">
    <source>
        <dbReference type="RefSeq" id="XP_017301531.1"/>
    </source>
</evidence>
<evidence type="ECO:0000259" key="21">
    <source>
        <dbReference type="PROSITE" id="PS50157"/>
    </source>
</evidence>
<evidence type="ECO:0000256" key="5">
    <source>
        <dbReference type="ARBA" id="ARBA00011274"/>
    </source>
</evidence>
<evidence type="ECO:0000256" key="12">
    <source>
        <dbReference type="ARBA" id="ARBA00022801"/>
    </source>
</evidence>
<comment type="subunit">
    <text evidence="5">Interacts with RPA1 and RPA2.</text>
</comment>
<evidence type="ECO:0000256" key="18">
    <source>
        <dbReference type="ARBA" id="ARBA00045669"/>
    </source>
</evidence>
<reference evidence="23 24" key="1">
    <citation type="submission" date="2025-04" db="UniProtKB">
        <authorList>
            <consortium name="RefSeq"/>
        </authorList>
    </citation>
    <scope>IDENTIFICATION</scope>
</reference>
<evidence type="ECO:0000256" key="13">
    <source>
        <dbReference type="ARBA" id="ARBA00022833"/>
    </source>
</evidence>
<protein>
    <recommendedName>
        <fullName evidence="7">Zinc finger-containing ubiquitin peptidase 1</fullName>
        <ecNumber evidence="6">3.4.19.12</ecNumber>
    </recommendedName>
    <alternativeName>
        <fullName evidence="17">Lys-63-specific deubiquitinase ZUFSP</fullName>
    </alternativeName>
    <alternativeName>
        <fullName evidence="16">Zinc finger with UFM1-specific peptidase domain protein</fullName>
    </alternativeName>
</protein>
<comment type="similarity">
    <text evidence="4">Belongs to the peptidase C78 family. ZUFSP subfamily.</text>
</comment>
<dbReference type="PANTHER" id="PTHR24403">
    <property type="entry name" value="ZINC FINGER PROTEIN"/>
    <property type="match status" value="1"/>
</dbReference>
<name>A0A1S4EH38_DIACI</name>
<keyword evidence="15" id="KW-0539">Nucleus</keyword>
<keyword evidence="10" id="KW-0677">Repeat</keyword>
<evidence type="ECO:0000313" key="22">
    <source>
        <dbReference type="Proteomes" id="UP000079169"/>
    </source>
</evidence>
<dbReference type="GO" id="GO:0004843">
    <property type="term" value="F:cysteine-type deubiquitinase activity"/>
    <property type="evidence" value="ECO:0007669"/>
    <property type="project" value="UniProtKB-EC"/>
</dbReference>
<sequence>MAEKNQSLEYSCEICGASNLTDEEMREHVVCCHMQNTLICPICNLTSNTTEEMLSHVNSDHLEYLTPDQDMIAFIDEEYDLCNGLSKANEDSKLSKDMENMRVNGQLGTSTGNINKTELADTCRIGGAGTNSPQRRNLDLKLSSTKTRPLLLTPPPNVCPICNKFQSYNTKDMEHHVNREHFDLTSPSVKASASASTPPLKFKCPLCNKHFDQSSDVELHVNIEHSDILSPGKAQSPQCPVCCLNNFASTIELTKHIESHFSNSSRGSTPMTPSTNKLLQSLENERREQEARRFQEEQEFELLRAQYGMDNDGNFNQQSLANMEKAVYSGELSVADYYEKRIFLRNAESHGFDDCSSCTKDIVDVIRTTCMQCSNVNQALTCSTVDHYASTYGDKGWGCGFRNIQMMLSALLRHTGYNDQLYRLWLTSGNKVQPVRSTMPSISRIQAHIEWAWGQGFDMQGAEQLGLALVNTRKWIGATELVTFLSSLRIRCQLVDFHQPSSSDGCHPELFNWVLEYFSNGDDFKPPLYLQHQGHSRTIMGVEQLRDGSLHLLILDPSHSVHQMSQWRDTRKAQACLRLLRKSALQMKAPQYQVVAVTGIMDTEAEYQRSKIIKSIRVPQTR</sequence>
<feature type="domain" description="C2H2-type" evidence="21">
    <location>
        <begin position="202"/>
        <end position="226"/>
    </location>
</feature>
<dbReference type="PANTHER" id="PTHR24403:SF82">
    <property type="entry name" value="ZINC FINGER-CONTAINING UBIQUITIN PEPTIDASE 1"/>
    <property type="match status" value="1"/>
</dbReference>
<evidence type="ECO:0000256" key="14">
    <source>
        <dbReference type="ARBA" id="ARBA00022990"/>
    </source>
</evidence>
<evidence type="ECO:0000256" key="15">
    <source>
        <dbReference type="ARBA" id="ARBA00023242"/>
    </source>
</evidence>
<dbReference type="InterPro" id="IPR013087">
    <property type="entry name" value="Znf_C2H2_type"/>
</dbReference>
<dbReference type="RefSeq" id="XP_008477104.1">
    <property type="nucleotide sequence ID" value="XM_008478882.3"/>
</dbReference>
<evidence type="ECO:0000256" key="2">
    <source>
        <dbReference type="ARBA" id="ARBA00004123"/>
    </source>
</evidence>
<dbReference type="Gene3D" id="3.30.160.60">
    <property type="entry name" value="Classic Zinc Finger"/>
    <property type="match status" value="2"/>
</dbReference>
<evidence type="ECO:0000256" key="20">
    <source>
        <dbReference type="SAM" id="Coils"/>
    </source>
</evidence>
<keyword evidence="20" id="KW-0175">Coiled coil</keyword>
<dbReference type="STRING" id="121845.A0A1S4EH38"/>
<evidence type="ECO:0000256" key="1">
    <source>
        <dbReference type="ARBA" id="ARBA00000707"/>
    </source>
</evidence>
<evidence type="ECO:0000256" key="6">
    <source>
        <dbReference type="ARBA" id="ARBA00012759"/>
    </source>
</evidence>
<dbReference type="Proteomes" id="UP000079169">
    <property type="component" value="Unplaced"/>
</dbReference>
<proteinExistence type="inferred from homology"/>
<evidence type="ECO:0000256" key="9">
    <source>
        <dbReference type="ARBA" id="ARBA00022723"/>
    </source>
</evidence>
<dbReference type="GO" id="GO:0008270">
    <property type="term" value="F:zinc ion binding"/>
    <property type="evidence" value="ECO:0007669"/>
    <property type="project" value="UniProtKB-KW"/>
</dbReference>
<accession>A0A1S4EH38</accession>
<evidence type="ECO:0000313" key="23">
    <source>
        <dbReference type="RefSeq" id="XP_008477104.1"/>
    </source>
</evidence>
<evidence type="ECO:0000256" key="8">
    <source>
        <dbReference type="ARBA" id="ARBA00022490"/>
    </source>
</evidence>
<evidence type="ECO:0000256" key="4">
    <source>
        <dbReference type="ARBA" id="ARBA00010469"/>
    </source>
</evidence>
<keyword evidence="22" id="KW-1185">Reference proteome</keyword>
<keyword evidence="14" id="KW-0007">Acetylation</keyword>
<dbReference type="PROSITE" id="PS00028">
    <property type="entry name" value="ZINC_FINGER_C2H2_1"/>
    <property type="match status" value="2"/>
</dbReference>
<dbReference type="SMART" id="SM00355">
    <property type="entry name" value="ZnF_C2H2"/>
    <property type="match status" value="5"/>
</dbReference>